<accession>A0AAN8PI30</accession>
<evidence type="ECO:0000313" key="6">
    <source>
        <dbReference type="EMBL" id="KAK6176579.1"/>
    </source>
</evidence>
<keyword evidence="3" id="KW-0012">Acyltransferase</keyword>
<dbReference type="InterPro" id="IPR042231">
    <property type="entry name" value="Cho/carn_acyl_trans_2"/>
</dbReference>
<evidence type="ECO:0000256" key="4">
    <source>
        <dbReference type="PIRSR" id="PIRSR600542-1"/>
    </source>
</evidence>
<dbReference type="GO" id="GO:0005739">
    <property type="term" value="C:mitochondrion"/>
    <property type="evidence" value="ECO:0007669"/>
    <property type="project" value="TreeGrafter"/>
</dbReference>
<keyword evidence="2" id="KW-0808">Transferase</keyword>
<name>A0AAN8PI30_PATCE</name>
<keyword evidence="7" id="KW-1185">Reference proteome</keyword>
<dbReference type="GO" id="GO:0006635">
    <property type="term" value="P:fatty acid beta-oxidation"/>
    <property type="evidence" value="ECO:0007669"/>
    <property type="project" value="TreeGrafter"/>
</dbReference>
<comment type="similarity">
    <text evidence="1">Belongs to the carnitine/choline acetyltransferase family.</text>
</comment>
<dbReference type="Gene3D" id="3.30.559.70">
    <property type="entry name" value="Choline/Carnitine o-acyltransferase, domain 2"/>
    <property type="match status" value="1"/>
</dbReference>
<dbReference type="Gene3D" id="3.30.559.10">
    <property type="entry name" value="Chloramphenicol acetyltransferase-like domain"/>
    <property type="match status" value="1"/>
</dbReference>
<sequence>MLKITSVKHLTSNAFKHNFQQQGKKTCPKYYSSGEFSEREYLEKSSVPTYHFQKSLPRLPVPKLEKTCERYLASQKPLLSADDYSRTESLVKNFQETDGLVLQEELVAVDKKNKHTNYVSDVWFDMYLKDRRPVVITHNPFMVFNDDPRREYNDQLLRATNMVVSSVKFMKTLRAEYLSPEVFHLNPAKSDNESFRRLVRMLPEALSWYGAYWYKAFPLDMSQYKRLFCSTRIPRHEKDELYTDPSAKHLVVLRNGNLYLFDVLDRDGNIVAVEDIMAHIKYILEDKTPTPEYPVSILTSENRDVWATVREQLVNAGNENMLKLVDGAVFALVLDDDQPTDPNQVSRAFLHGNGINRWFEKSFMLILNKAGTAAVNFEHAWGDGVAVLRYFKEVFKDTTEKPSANPDTRPSNIDSAKSVQRLEFNLDKNIEKKITEAKQKFDAKINSLDFHHLEYQKFTRQFIKKQKLSPDSVLQLAIQMAFYRMYGKTVGTYESCSTSAYKHGRTETIRPCTLATLKMCELVYNKNTTASVEELQATIKECSTVHSELTKNAAMGHGFDRHLFTLKRLAEAQGKNLDIFADPAYSYINHIILSTSTLSDPSVLIGGFAPVVPDGLGIGYSVEDNRLGFNVTSFPPARDVHGFIESCQVALDDIYSILQGQKPSSKS</sequence>
<evidence type="ECO:0000313" key="7">
    <source>
        <dbReference type="Proteomes" id="UP001347796"/>
    </source>
</evidence>
<dbReference type="GO" id="GO:0004095">
    <property type="term" value="F:carnitine O-palmitoyltransferase activity"/>
    <property type="evidence" value="ECO:0007669"/>
    <property type="project" value="TreeGrafter"/>
</dbReference>
<dbReference type="InterPro" id="IPR023213">
    <property type="entry name" value="CAT-like_dom_sf"/>
</dbReference>
<evidence type="ECO:0000256" key="3">
    <source>
        <dbReference type="ARBA" id="ARBA00023315"/>
    </source>
</evidence>
<dbReference type="PANTHER" id="PTHR22589:SF16">
    <property type="entry name" value="CARNITINE O-PALMITOYLTRANSFERASE 2, MITOCHONDRIAL"/>
    <property type="match status" value="1"/>
</dbReference>
<organism evidence="6 7">
    <name type="scientific">Patella caerulea</name>
    <name type="common">Rayed Mediterranean limpet</name>
    <dbReference type="NCBI Taxonomy" id="87958"/>
    <lineage>
        <taxon>Eukaryota</taxon>
        <taxon>Metazoa</taxon>
        <taxon>Spiralia</taxon>
        <taxon>Lophotrochozoa</taxon>
        <taxon>Mollusca</taxon>
        <taxon>Gastropoda</taxon>
        <taxon>Patellogastropoda</taxon>
        <taxon>Patelloidea</taxon>
        <taxon>Patellidae</taxon>
        <taxon>Patella</taxon>
    </lineage>
</organism>
<dbReference type="SUPFAM" id="SSF52777">
    <property type="entry name" value="CoA-dependent acyltransferases"/>
    <property type="match status" value="2"/>
</dbReference>
<protein>
    <recommendedName>
        <fullName evidence="5">Choline/carnitine acyltransferase domain-containing protein</fullName>
    </recommendedName>
</protein>
<evidence type="ECO:0000259" key="5">
    <source>
        <dbReference type="Pfam" id="PF00755"/>
    </source>
</evidence>
<dbReference type="EMBL" id="JAZGQO010000010">
    <property type="protein sequence ID" value="KAK6176579.1"/>
    <property type="molecule type" value="Genomic_DNA"/>
</dbReference>
<gene>
    <name evidence="6" type="ORF">SNE40_014837</name>
</gene>
<dbReference type="PANTHER" id="PTHR22589">
    <property type="entry name" value="CARNITINE O-ACYLTRANSFERASE"/>
    <property type="match status" value="1"/>
</dbReference>
<reference evidence="6 7" key="1">
    <citation type="submission" date="2024-01" db="EMBL/GenBank/DDBJ databases">
        <title>The genome of the rayed Mediterranean limpet Patella caerulea (Linnaeus, 1758).</title>
        <authorList>
            <person name="Anh-Thu Weber A."/>
            <person name="Halstead-Nussloch G."/>
        </authorList>
    </citation>
    <scope>NUCLEOTIDE SEQUENCE [LARGE SCALE GENOMIC DNA]</scope>
    <source>
        <strain evidence="6">AATW-2023a</strain>
        <tissue evidence="6">Whole specimen</tissue>
    </source>
</reference>
<feature type="domain" description="Choline/carnitine acyltransferase" evidence="5">
    <location>
        <begin position="59"/>
        <end position="645"/>
    </location>
</feature>
<dbReference type="Pfam" id="PF00755">
    <property type="entry name" value="Carn_acyltransf"/>
    <property type="match status" value="1"/>
</dbReference>
<comment type="caution">
    <text evidence="6">The sequence shown here is derived from an EMBL/GenBank/DDBJ whole genome shotgun (WGS) entry which is preliminary data.</text>
</comment>
<dbReference type="Proteomes" id="UP001347796">
    <property type="component" value="Unassembled WGS sequence"/>
</dbReference>
<dbReference type="AlphaFoldDB" id="A0AAN8PI30"/>
<evidence type="ECO:0000256" key="2">
    <source>
        <dbReference type="ARBA" id="ARBA00022679"/>
    </source>
</evidence>
<dbReference type="InterPro" id="IPR039551">
    <property type="entry name" value="Cho/carn_acyl_trans"/>
</dbReference>
<dbReference type="InterPro" id="IPR000542">
    <property type="entry name" value="Carn_acyl_trans"/>
</dbReference>
<evidence type="ECO:0000256" key="1">
    <source>
        <dbReference type="ARBA" id="ARBA00005232"/>
    </source>
</evidence>
<proteinExistence type="inferred from homology"/>
<feature type="active site" description="Proton acceptor" evidence="4">
    <location>
        <position position="379"/>
    </location>
</feature>